<accession>A0A177XVL6</accession>
<comment type="caution">
    <text evidence="3">The sequence shown here is derived from an EMBL/GenBank/DDBJ whole genome shotgun (WGS) entry which is preliminary data.</text>
</comment>
<gene>
    <name evidence="3" type="ORF">APB76_18190</name>
</gene>
<feature type="transmembrane region" description="Helical" evidence="2">
    <location>
        <begin position="20"/>
        <end position="39"/>
    </location>
</feature>
<keyword evidence="2" id="KW-0472">Membrane</keyword>
<keyword evidence="1" id="KW-0175">Coiled coil</keyword>
<dbReference type="EMBL" id="LLEI02000064">
    <property type="protein sequence ID" value="OAJ92620.1"/>
    <property type="molecule type" value="Genomic_DNA"/>
</dbReference>
<evidence type="ECO:0000313" key="4">
    <source>
        <dbReference type="Proteomes" id="UP000078406"/>
    </source>
</evidence>
<dbReference type="Proteomes" id="UP000078406">
    <property type="component" value="Unassembled WGS sequence"/>
</dbReference>
<protein>
    <submittedName>
        <fullName evidence="3">Uncharacterized protein</fullName>
    </submittedName>
</protein>
<organism evidence="3 4">
    <name type="scientific">Vibrio bivalvicida</name>
    <dbReference type="NCBI Taxonomy" id="1276888"/>
    <lineage>
        <taxon>Bacteria</taxon>
        <taxon>Pseudomonadati</taxon>
        <taxon>Pseudomonadota</taxon>
        <taxon>Gammaproteobacteria</taxon>
        <taxon>Vibrionales</taxon>
        <taxon>Vibrionaceae</taxon>
        <taxon>Vibrio</taxon>
        <taxon>Vibrio oreintalis group</taxon>
    </lineage>
</organism>
<dbReference type="AlphaFoldDB" id="A0A177XVL6"/>
<keyword evidence="2" id="KW-1133">Transmembrane helix</keyword>
<evidence type="ECO:0000313" key="3">
    <source>
        <dbReference type="EMBL" id="OAJ92620.1"/>
    </source>
</evidence>
<reference evidence="3 4" key="1">
    <citation type="journal article" date="2016" name="Syst. Appl. Microbiol.">
        <title>Vibrio bivalvicida sp. nov., a novel larval pathogen for bivalve molluscs reared in a hatchery.</title>
        <authorList>
            <person name="Dubert J."/>
            <person name="Romalde J.L."/>
            <person name="Prado S."/>
            <person name="Barja J.L."/>
        </authorList>
    </citation>
    <scope>NUCLEOTIDE SEQUENCE [LARGE SCALE GENOMIC DNA]</scope>
    <source>
        <strain evidence="3 4">605</strain>
    </source>
</reference>
<name>A0A177XVL6_9VIBR</name>
<sequence length="151" mass="17425">MAVSAPSIQDVLKGIGTKEFWIGGFVIGALVFGLGLAYYNVQTELDKKNLELATKNLEMYKIQFENDNKHLTRELKEAQNELSELKTQYAKVVENRNTLYKLMSERCQEQRKYVKALQADYGFQTKYTANYEYLSILEKVIVQIGEYAENC</sequence>
<feature type="coiled-coil region" evidence="1">
    <location>
        <begin position="61"/>
        <end position="95"/>
    </location>
</feature>
<proteinExistence type="predicted"/>
<dbReference type="RefSeq" id="WP_054963658.1">
    <property type="nucleotide sequence ID" value="NZ_LLEI02000064.1"/>
</dbReference>
<evidence type="ECO:0000256" key="2">
    <source>
        <dbReference type="SAM" id="Phobius"/>
    </source>
</evidence>
<keyword evidence="2" id="KW-0812">Transmembrane</keyword>
<evidence type="ECO:0000256" key="1">
    <source>
        <dbReference type="SAM" id="Coils"/>
    </source>
</evidence>